<feature type="region of interest" description="Disordered" evidence="1">
    <location>
        <begin position="837"/>
        <end position="877"/>
    </location>
</feature>
<dbReference type="AntiFam" id="ANF00178">
    <property type="entry name" value="Shadow ORF (opposite dhbF)"/>
</dbReference>
<accession>A0A9P1VSS8</accession>
<dbReference type="AlphaFoldDB" id="A0A9P1VSS8"/>
<protein>
    <submittedName>
        <fullName evidence="2">Uncharacterized protein</fullName>
    </submittedName>
</protein>
<organism evidence="2 3">
    <name type="scientific">Pseudomonas aeruginosa</name>
    <dbReference type="NCBI Taxonomy" id="287"/>
    <lineage>
        <taxon>Bacteria</taxon>
        <taxon>Pseudomonadati</taxon>
        <taxon>Pseudomonadota</taxon>
        <taxon>Gammaproteobacteria</taxon>
        <taxon>Pseudomonadales</taxon>
        <taxon>Pseudomonadaceae</taxon>
        <taxon>Pseudomonas</taxon>
    </lineage>
</organism>
<reference evidence="3" key="1">
    <citation type="submission" date="2015-06" db="EMBL/GenBank/DDBJ databases">
        <authorList>
            <person name="Radhakrishnan Rajesh"/>
            <person name="Underwood Anthony"/>
            <person name="Al-Shahib Ali"/>
        </authorList>
    </citation>
    <scope>NUCLEOTIDE SEQUENCE [LARGE SCALE GENOMIC DNA]</scope>
    <source>
        <strain evidence="3">P19_London_7_VIM_2_05_10</strain>
    </source>
</reference>
<evidence type="ECO:0000313" key="2">
    <source>
        <dbReference type="EMBL" id="CRN85506.1"/>
    </source>
</evidence>
<name>A0A9P1VSS8_PSEAI</name>
<dbReference type="Proteomes" id="UP000045039">
    <property type="component" value="Unassembled WGS sequence"/>
</dbReference>
<comment type="caution">
    <text evidence="2">The sequence shown here is derived from an EMBL/GenBank/DDBJ whole genome shotgun (WGS) entry which is preliminary data.</text>
</comment>
<gene>
    <name evidence="2" type="ORF">PAERUG_P19_London_7_VIM_2_05_10_00052</name>
</gene>
<proteinExistence type="predicted"/>
<evidence type="ECO:0000313" key="3">
    <source>
        <dbReference type="Proteomes" id="UP000045039"/>
    </source>
</evidence>
<dbReference type="EMBL" id="CVVU01000003">
    <property type="protein sequence ID" value="CRN85506.1"/>
    <property type="molecule type" value="Genomic_DNA"/>
</dbReference>
<sequence length="877" mass="97733">MEGCAQCIVSSGHLAPGCLEARHIDVAVDDIAILHEIDARVRLHQGVQQQTFLHRSQWIDVFDFPIRQGQRIELRLIQSGKREVGRRHSSGSRIATMLDQSVQIGREGVDELLHRLVGEHIGAEGPSQAELPLIDLPFDREPVCKRRTFVLCTAGTLRGWHPQGLVGELMVELAEIIEGYAWLRRPSQNFTASRVCQVAQQAIADPSVGNRTQLFLDALDRGARLDSRMQVHRIETGEPTNGAAQIQLAPQFLAPVSLQLQKQTFVTAPVTNHTCQGGQQQVDDLGAIGCRGLLEQTSGSLGIEGQGQLAGVAVLQRSMRILARQVGWRAIQVCLPERQFVMPLPCHFTQMCAPGLVGVCAQYRRRVRALVELLQVFQQNPPGHTVHDQVMNHQQEPLLTFGKLDQKSAQQRTGAQIEATLGFLAQRGEFFDRSDLAPPERAFNLTGIFLPPAPFFLMEAQAQGIMLANQSEQGLLQTFAIDRLASLQKQRLVPVPAIRDVQPEEPVLDWCQGHLPAYRCLNYRAVARHRHLRQPTDGLVLEQVSRTQPETGLTGPTDHLDRDDRVSTEGEEIIVKPYPLDAQQRFPDFRQTAFRRTARHAVNHLPKGRIRPGQRLAIQFTVGAQRHALQSDPLHRHHVFRQALSQMGREHPAPFVGLGSQRHIADQLLAIHHQHSRLANSVVLQQARLDLTQLDAQSTQLDLMIDTSGIFDDAIRSITCEVSRTIHALARGERIGEEAFGAQRGAKMVAPRKAGASQVQLTQRPHWHRLQGIVENVATQIGDRTSDRNRIAPLLPTVPMGHVDSRLGRAVEVVQAYSRQFGEHPLLRIHRQSLATTDNPLEAGASGNPRRLQEGLQHGRHKVQRTDALPTDQIHQP</sequence>
<evidence type="ECO:0000256" key="1">
    <source>
        <dbReference type="SAM" id="MobiDB-lite"/>
    </source>
</evidence>